<protein>
    <recommendedName>
        <fullName evidence="8">Ammonium transporter</fullName>
    </recommendedName>
</protein>
<dbReference type="PANTHER" id="PTHR11730">
    <property type="entry name" value="AMMONIUM TRANSPORTER"/>
    <property type="match status" value="1"/>
</dbReference>
<feature type="transmembrane region" description="Helical" evidence="8">
    <location>
        <begin position="352"/>
        <end position="373"/>
    </location>
</feature>
<dbReference type="EnsemblMetazoa" id="BGLB026850-RA">
    <property type="protein sequence ID" value="BGLB026850-PA"/>
    <property type="gene ID" value="BGLB026850"/>
</dbReference>
<dbReference type="Gene3D" id="1.10.3430.10">
    <property type="entry name" value="Ammonium transporter AmtB like domains"/>
    <property type="match status" value="1"/>
</dbReference>
<evidence type="ECO:0000256" key="3">
    <source>
        <dbReference type="ARBA" id="ARBA00022448"/>
    </source>
</evidence>
<sequence>MSNITAAPVTQAPVTRSLEELNYLFDNLSQNIDNFYQLTFGIMILLLTMGFAFIEAGAVRSKNTHNILLKNYLDGFVSGISYWCIGYAFAYGDGNRFIGWHGFASAYVEDKEMSNFFYQLMFASTSCTIVSGALAERCDFLAYLIYSFFLTAFVYPLCSRWGWSHHGVFYQGLDIEIENGQTVHIKYEDFGGSGVVHLVGGTTAFFGALILGPRIGRFHKETGTCIPIRGHSVPLAALGAFVLVFGFLAFNAASQGHLSHPGDGDAINMAVFNTIISASMGAFTSLFAHKIGLFGHHWSMLSVINGAFVGMVAICGGCNSMKPWGAVIVGFVGALIMNIIEVTLQKWQIDDPLNAVGVHFGGGSWGALSVAFVKYPTGILMAWDKRSGYMLAWQLAGICSYFIWTAGMMSLLYLTLRYFGLFRVPPEIEMKGLDIPKHGEPAYPLEAYGHGYYEKVLAVLENGQLAQTEQGFESGVFVKDEGPYEHPEVKVMGIHKIHSVPSMIELDSINKFKAVKNPEDIERIKRSISSASLPSVAPPSPTSPSVKKSSGNKWGPARILAEEGYSNKAMDYSEGNGKLDNMERTAL</sequence>
<evidence type="ECO:0000259" key="10">
    <source>
        <dbReference type="Pfam" id="PF00909"/>
    </source>
</evidence>
<evidence type="ECO:0000313" key="11">
    <source>
        <dbReference type="EnsemblMetazoa" id="BGLB026850-PA"/>
    </source>
</evidence>
<dbReference type="Pfam" id="PF00909">
    <property type="entry name" value="Ammonium_transp"/>
    <property type="match status" value="1"/>
</dbReference>
<feature type="transmembrane region" description="Helical" evidence="8">
    <location>
        <begin position="141"/>
        <end position="163"/>
    </location>
</feature>
<gene>
    <name evidence="11" type="primary">106071623</name>
</gene>
<dbReference type="KEGG" id="bgt:106071623"/>
<evidence type="ECO:0000256" key="8">
    <source>
        <dbReference type="RuleBase" id="RU362002"/>
    </source>
</evidence>
<feature type="transmembrane region" description="Helical" evidence="8">
    <location>
        <begin position="266"/>
        <end position="288"/>
    </location>
</feature>
<dbReference type="GO" id="GO:0097272">
    <property type="term" value="P:ammonium homeostasis"/>
    <property type="evidence" value="ECO:0007669"/>
    <property type="project" value="TreeGrafter"/>
</dbReference>
<evidence type="ECO:0000256" key="1">
    <source>
        <dbReference type="ARBA" id="ARBA00004141"/>
    </source>
</evidence>
<dbReference type="InterPro" id="IPR029020">
    <property type="entry name" value="Ammonium/urea_transptr"/>
</dbReference>
<evidence type="ECO:0000256" key="9">
    <source>
        <dbReference type="SAM" id="MobiDB-lite"/>
    </source>
</evidence>
<evidence type="ECO:0000256" key="6">
    <source>
        <dbReference type="ARBA" id="ARBA00023136"/>
    </source>
</evidence>
<dbReference type="InterPro" id="IPR024041">
    <property type="entry name" value="NH4_transpt_AmtB-like_dom"/>
</dbReference>
<accession>A0A2C9L493</accession>
<dbReference type="GO" id="GO:0008519">
    <property type="term" value="F:ammonium channel activity"/>
    <property type="evidence" value="ECO:0007669"/>
    <property type="project" value="InterPro"/>
</dbReference>
<reference evidence="11" key="1">
    <citation type="submission" date="2020-05" db="UniProtKB">
        <authorList>
            <consortium name="EnsemblMetazoa"/>
        </authorList>
    </citation>
    <scope>IDENTIFICATION</scope>
    <source>
        <strain evidence="11">BB02</strain>
    </source>
</reference>
<dbReference type="SUPFAM" id="SSF111352">
    <property type="entry name" value="Ammonium transporter"/>
    <property type="match status" value="1"/>
</dbReference>
<comment type="subcellular location">
    <subcellularLocation>
        <location evidence="8">Cell membrane</location>
        <topology evidence="8">Multi-pass membrane protein</topology>
    </subcellularLocation>
    <subcellularLocation>
        <location evidence="1">Membrane</location>
        <topology evidence="1">Multi-pass membrane protein</topology>
    </subcellularLocation>
</comment>
<feature type="transmembrane region" description="Helical" evidence="8">
    <location>
        <begin position="323"/>
        <end position="340"/>
    </location>
</feature>
<evidence type="ECO:0000313" key="12">
    <source>
        <dbReference type="Proteomes" id="UP000076420"/>
    </source>
</evidence>
<feature type="transmembrane region" description="Helical" evidence="8">
    <location>
        <begin position="116"/>
        <end position="134"/>
    </location>
</feature>
<dbReference type="VEuPathDB" id="VectorBase:BGLB026850"/>
<feature type="transmembrane region" description="Helical" evidence="8">
    <location>
        <begin position="233"/>
        <end position="254"/>
    </location>
</feature>
<keyword evidence="6 8" id="KW-0472">Membrane</keyword>
<dbReference type="Proteomes" id="UP000076420">
    <property type="component" value="Unassembled WGS sequence"/>
</dbReference>
<feature type="transmembrane region" description="Helical" evidence="8">
    <location>
        <begin position="300"/>
        <end position="317"/>
    </location>
</feature>
<keyword evidence="5 8" id="KW-1133">Transmembrane helix</keyword>
<evidence type="ECO:0000256" key="4">
    <source>
        <dbReference type="ARBA" id="ARBA00022692"/>
    </source>
</evidence>
<feature type="transmembrane region" description="Helical" evidence="8">
    <location>
        <begin position="71"/>
        <end position="90"/>
    </location>
</feature>
<feature type="transmembrane region" description="Helical" evidence="8">
    <location>
        <begin position="35"/>
        <end position="59"/>
    </location>
</feature>
<feature type="transmembrane region" description="Helical" evidence="8">
    <location>
        <begin position="194"/>
        <end position="212"/>
    </location>
</feature>
<dbReference type="InterPro" id="IPR001905">
    <property type="entry name" value="Ammonium_transpt"/>
</dbReference>
<dbReference type="GO" id="GO:0005886">
    <property type="term" value="C:plasma membrane"/>
    <property type="evidence" value="ECO:0007669"/>
    <property type="project" value="UniProtKB-SubCell"/>
</dbReference>
<feature type="transmembrane region" description="Helical" evidence="8">
    <location>
        <begin position="393"/>
        <end position="414"/>
    </location>
</feature>
<dbReference type="VEuPathDB" id="VectorBase:BGLAX_033655"/>
<dbReference type="NCBIfam" id="TIGR00836">
    <property type="entry name" value="amt"/>
    <property type="match status" value="1"/>
</dbReference>
<comment type="similarity">
    <text evidence="2 8">Belongs to the ammonia transporter channel (TC 1.A.11.2) family.</text>
</comment>
<dbReference type="STRING" id="6526.A0A2C9L493"/>
<feature type="domain" description="Ammonium transporter AmtB-like" evidence="10">
    <location>
        <begin position="39"/>
        <end position="443"/>
    </location>
</feature>
<dbReference type="FunFam" id="1.10.3430.10:FF:000010">
    <property type="entry name" value="Ammonium transporter"/>
    <property type="match status" value="1"/>
</dbReference>
<name>A0A2C9L493_BIOGL</name>
<dbReference type="PANTHER" id="PTHR11730:SF6">
    <property type="entry name" value="AMMONIUM TRANSPORTER"/>
    <property type="match status" value="1"/>
</dbReference>
<evidence type="ECO:0000256" key="7">
    <source>
        <dbReference type="ARBA" id="ARBA00023177"/>
    </source>
</evidence>
<dbReference type="OrthoDB" id="534912at2759"/>
<keyword evidence="3 8" id="KW-0813">Transport</keyword>
<keyword evidence="7 8" id="KW-0924">Ammonia transport</keyword>
<dbReference type="AlphaFoldDB" id="A0A2C9L493"/>
<proteinExistence type="inferred from homology"/>
<evidence type="ECO:0000256" key="2">
    <source>
        <dbReference type="ARBA" id="ARBA00005887"/>
    </source>
</evidence>
<keyword evidence="4 8" id="KW-0812">Transmembrane</keyword>
<feature type="region of interest" description="Disordered" evidence="9">
    <location>
        <begin position="531"/>
        <end position="587"/>
    </location>
</feature>
<evidence type="ECO:0000256" key="5">
    <source>
        <dbReference type="ARBA" id="ARBA00022989"/>
    </source>
</evidence>
<organism evidence="11 12">
    <name type="scientific">Biomphalaria glabrata</name>
    <name type="common">Bloodfluke planorb</name>
    <name type="synonym">Freshwater snail</name>
    <dbReference type="NCBI Taxonomy" id="6526"/>
    <lineage>
        <taxon>Eukaryota</taxon>
        <taxon>Metazoa</taxon>
        <taxon>Spiralia</taxon>
        <taxon>Lophotrochozoa</taxon>
        <taxon>Mollusca</taxon>
        <taxon>Gastropoda</taxon>
        <taxon>Heterobranchia</taxon>
        <taxon>Euthyneura</taxon>
        <taxon>Panpulmonata</taxon>
        <taxon>Hygrophila</taxon>
        <taxon>Lymnaeoidea</taxon>
        <taxon>Planorbidae</taxon>
        <taxon>Biomphalaria</taxon>
    </lineage>
</organism>